<name>X1AQ12_9ZZZZ</name>
<dbReference type="NCBIfam" id="TIGR00674">
    <property type="entry name" value="dapA"/>
    <property type="match status" value="1"/>
</dbReference>
<keyword evidence="6" id="KW-0220">Diaminopimelate biosynthesis</keyword>
<evidence type="ECO:0000256" key="6">
    <source>
        <dbReference type="ARBA" id="ARBA00022915"/>
    </source>
</evidence>
<dbReference type="SUPFAM" id="SSF51569">
    <property type="entry name" value="Aldolase"/>
    <property type="match status" value="1"/>
</dbReference>
<evidence type="ECO:0000256" key="4">
    <source>
        <dbReference type="ARBA" id="ARBA00022490"/>
    </source>
</evidence>
<sequence>MFDKEKYGRILVPMVTPFKEGDQSVDYEAAVSIAEKLIEDNMADSIILSGTTGEFFTMSFEERVKMFNVIKETVGEKIPLMAGVGCVSTVETMALAKKAEELGFEIMMVVSPYYTKPTQKELYNHFKKVAESVNIQMMLYNIPIFTGVNINPETVAKLSEIENIIAVKEEAELNPKQITEFINITPDDFIIYCGDDSMILEAFAQGGAKRIGGIISGASHIIGVQLRNMINMFLNGKVKEAAKIQQKYLPLFRIIGQNGRTNPCSLLKEAMKMVDYKAGIPRLPLSPGTEEEIAEVRKVMKKIKII</sequence>
<dbReference type="InterPro" id="IPR020624">
    <property type="entry name" value="Schiff_base-form_aldolases_CS"/>
</dbReference>
<dbReference type="PANTHER" id="PTHR12128">
    <property type="entry name" value="DIHYDRODIPICOLINATE SYNTHASE"/>
    <property type="match status" value="1"/>
</dbReference>
<dbReference type="UniPathway" id="UPA00034">
    <property type="reaction ID" value="UER00017"/>
</dbReference>
<dbReference type="PRINTS" id="PR00146">
    <property type="entry name" value="DHPICSNTHASE"/>
</dbReference>
<dbReference type="PROSITE" id="PS00665">
    <property type="entry name" value="DHDPS_1"/>
    <property type="match status" value="1"/>
</dbReference>
<dbReference type="GO" id="GO:0009089">
    <property type="term" value="P:lysine biosynthetic process via diaminopimelate"/>
    <property type="evidence" value="ECO:0007669"/>
    <property type="project" value="UniProtKB-UniPathway"/>
</dbReference>
<dbReference type="HAMAP" id="MF_00418">
    <property type="entry name" value="DapA"/>
    <property type="match status" value="1"/>
</dbReference>
<evidence type="ECO:0000256" key="9">
    <source>
        <dbReference type="ARBA" id="ARBA00023270"/>
    </source>
</evidence>
<evidence type="ECO:0000256" key="2">
    <source>
        <dbReference type="ARBA" id="ARBA00005120"/>
    </source>
</evidence>
<evidence type="ECO:0000313" key="11">
    <source>
        <dbReference type="EMBL" id="GAG74378.1"/>
    </source>
</evidence>
<comment type="pathway">
    <text evidence="2">Amino-acid biosynthesis; L-lysine biosynthesis via DAP pathway; (S)-tetrahydrodipicolinate from L-aspartate: step 3/4.</text>
</comment>
<dbReference type="AlphaFoldDB" id="X1AQ12"/>
<keyword evidence="9" id="KW-0704">Schiff base</keyword>
<reference evidence="11" key="1">
    <citation type="journal article" date="2014" name="Front. Microbiol.">
        <title>High frequency of phylogenetically diverse reductive dehalogenase-homologous genes in deep subseafloor sedimentary metagenomes.</title>
        <authorList>
            <person name="Kawai M."/>
            <person name="Futagami T."/>
            <person name="Toyoda A."/>
            <person name="Takaki Y."/>
            <person name="Nishi S."/>
            <person name="Hori S."/>
            <person name="Arai W."/>
            <person name="Tsubouchi T."/>
            <person name="Morono Y."/>
            <person name="Uchiyama I."/>
            <person name="Ito T."/>
            <person name="Fujiyama A."/>
            <person name="Inagaki F."/>
            <person name="Takami H."/>
        </authorList>
    </citation>
    <scope>NUCLEOTIDE SEQUENCE</scope>
    <source>
        <strain evidence="11">Expedition CK06-06</strain>
    </source>
</reference>
<dbReference type="Gene3D" id="3.20.20.70">
    <property type="entry name" value="Aldolase class I"/>
    <property type="match status" value="1"/>
</dbReference>
<accession>X1AQ12</accession>
<dbReference type="SMART" id="SM01130">
    <property type="entry name" value="DHDPS"/>
    <property type="match status" value="1"/>
</dbReference>
<gene>
    <name evidence="11" type="ORF">S01H4_03010</name>
</gene>
<dbReference type="GO" id="GO:0019877">
    <property type="term" value="P:diaminopimelate biosynthetic process"/>
    <property type="evidence" value="ECO:0007669"/>
    <property type="project" value="UniProtKB-KW"/>
</dbReference>
<dbReference type="EC" id="4.3.3.7" evidence="3"/>
<dbReference type="CDD" id="cd00950">
    <property type="entry name" value="DHDPS"/>
    <property type="match status" value="1"/>
</dbReference>
<dbReference type="PIRSF" id="PIRSF001365">
    <property type="entry name" value="DHDPS"/>
    <property type="match status" value="1"/>
</dbReference>
<dbReference type="InterPro" id="IPR005263">
    <property type="entry name" value="DapA"/>
</dbReference>
<keyword evidence="4" id="KW-0963">Cytoplasm</keyword>
<keyword evidence="8" id="KW-0456">Lyase</keyword>
<dbReference type="GO" id="GO:0005829">
    <property type="term" value="C:cytosol"/>
    <property type="evidence" value="ECO:0007669"/>
    <property type="project" value="TreeGrafter"/>
</dbReference>
<evidence type="ECO:0000256" key="1">
    <source>
        <dbReference type="ARBA" id="ARBA00003294"/>
    </source>
</evidence>
<evidence type="ECO:0000256" key="5">
    <source>
        <dbReference type="ARBA" id="ARBA00022605"/>
    </source>
</evidence>
<dbReference type="PANTHER" id="PTHR12128:SF66">
    <property type="entry name" value="4-HYDROXY-2-OXOGLUTARATE ALDOLASE, MITOCHONDRIAL"/>
    <property type="match status" value="1"/>
</dbReference>
<evidence type="ECO:0000256" key="7">
    <source>
        <dbReference type="ARBA" id="ARBA00023154"/>
    </source>
</evidence>
<organism evidence="11">
    <name type="scientific">marine sediment metagenome</name>
    <dbReference type="NCBI Taxonomy" id="412755"/>
    <lineage>
        <taxon>unclassified sequences</taxon>
        <taxon>metagenomes</taxon>
        <taxon>ecological metagenomes</taxon>
    </lineage>
</organism>
<keyword evidence="5" id="KW-0028">Amino-acid biosynthesis</keyword>
<evidence type="ECO:0000256" key="8">
    <source>
        <dbReference type="ARBA" id="ARBA00023239"/>
    </source>
</evidence>
<proteinExistence type="inferred from homology"/>
<comment type="function">
    <text evidence="1">Catalyzes the condensation of (S)-aspartate-beta-semialdehyde [(S)-ASA] and pyruvate to 4-hydroxy-tetrahydrodipicolinate (HTPA).</text>
</comment>
<dbReference type="Pfam" id="PF00701">
    <property type="entry name" value="DHDPS"/>
    <property type="match status" value="1"/>
</dbReference>
<comment type="catalytic activity">
    <reaction evidence="10">
        <text>L-aspartate 4-semialdehyde + pyruvate = (2S,4S)-4-hydroxy-2,3,4,5-tetrahydrodipicolinate + H2O + H(+)</text>
        <dbReference type="Rhea" id="RHEA:34171"/>
        <dbReference type="ChEBI" id="CHEBI:15361"/>
        <dbReference type="ChEBI" id="CHEBI:15377"/>
        <dbReference type="ChEBI" id="CHEBI:15378"/>
        <dbReference type="ChEBI" id="CHEBI:67139"/>
        <dbReference type="ChEBI" id="CHEBI:537519"/>
        <dbReference type="EC" id="4.3.3.7"/>
    </reaction>
</comment>
<evidence type="ECO:0000256" key="3">
    <source>
        <dbReference type="ARBA" id="ARBA00012086"/>
    </source>
</evidence>
<evidence type="ECO:0000256" key="10">
    <source>
        <dbReference type="ARBA" id="ARBA00047836"/>
    </source>
</evidence>
<keyword evidence="7" id="KW-0457">Lysine biosynthesis</keyword>
<dbReference type="InterPro" id="IPR013785">
    <property type="entry name" value="Aldolase_TIM"/>
</dbReference>
<dbReference type="GO" id="GO:0008840">
    <property type="term" value="F:4-hydroxy-tetrahydrodipicolinate synthase activity"/>
    <property type="evidence" value="ECO:0007669"/>
    <property type="project" value="UniProtKB-EC"/>
</dbReference>
<protein>
    <recommendedName>
        <fullName evidence="3">4-hydroxy-tetrahydrodipicolinate synthase</fullName>
        <ecNumber evidence="3">4.3.3.7</ecNumber>
    </recommendedName>
</protein>
<dbReference type="InterPro" id="IPR002220">
    <property type="entry name" value="DapA-like"/>
</dbReference>
<dbReference type="EMBL" id="BART01000700">
    <property type="protein sequence ID" value="GAG74378.1"/>
    <property type="molecule type" value="Genomic_DNA"/>
</dbReference>
<comment type="caution">
    <text evidence="11">The sequence shown here is derived from an EMBL/GenBank/DDBJ whole genome shotgun (WGS) entry which is preliminary data.</text>
</comment>